<dbReference type="Pfam" id="PF05378">
    <property type="entry name" value="Hydant_A_N"/>
    <property type="match status" value="1"/>
</dbReference>
<reference evidence="4 5" key="1">
    <citation type="submission" date="2022-12" db="EMBL/GenBank/DDBJ databases">
        <authorList>
            <person name="Muema E."/>
        </authorList>
    </citation>
    <scope>NUCLEOTIDE SEQUENCE [LARGE SCALE GENOMIC DNA]</scope>
    <source>
        <strain evidence="5">1330</strain>
    </source>
</reference>
<comment type="caution">
    <text evidence="4">The sequence shown here is derived from an EMBL/GenBank/DDBJ whole genome shotgun (WGS) entry which is preliminary data.</text>
</comment>
<sequence length="696" mass="76135">MIPVARARFAPRRQERNIMSYILGIDVGGTFTDFVAYNEQSREVTVWKDFSTPGDPSDGILNGLKQFPRRNEISGIRLGTTIATNAILERNGANVAFVTTQGFRDVPFIQRGNRRFHFNSRWVKPQPLLKRANSFEVVERVDCEGNVIVPLDMDSLRRVADSIAERGDIKAISVCLLFSYINPQHEITARDYLASRFPDLPISISYDVLPKWKEYERASTTIADAYLKPIVTDQLGELESRIAEAVGAARVVVTKSNGGQTTVAGACEAPVQMTLSGPTGGVVAAQFIGSVTGEKNFVTIDMGGTSTDCSLIVNGAASLTTDFEVEWGIPIQVPMLDVRTIGAGGGSIAWIDKGGLLRVGPESARSRPGPICYGRGGTEPTVTDANLVLGRINPDNFLGGTVALDVDGARAGVKRLAERLSLSVDDAALAIIKIVNNNMVGAIRSVLIEKGESPDKFSLMFFGGAGPVHACDLLKDLSMSRAIIPVHPGQFSAFGFTATDARVDRQRTVQMTSNRMDHSRATQHLKELEADCLAQLHAQGFAGDISVERRVELRYHGQNYELSLPLRFTTFNDATAKELWAAFDKAHEERFGFNIPGEFIEIVNFNVTAVKLLSKPQVPQLARTSFAPKPTSMRSVSYDEGRHDTPVYRREELMAGDTIQGPAVIEEAVSVVVLHPDQELLLDDYGNLHVSERQTR</sequence>
<proteinExistence type="predicted"/>
<dbReference type="Proteomes" id="UP001366503">
    <property type="component" value="Unassembled WGS sequence"/>
</dbReference>
<name>A0ABU8KA97_9HYPH</name>
<dbReference type="RefSeq" id="WP_337092877.1">
    <property type="nucleotide sequence ID" value="NZ_JAPYKO010000005.1"/>
</dbReference>
<dbReference type="InterPro" id="IPR049517">
    <property type="entry name" value="ACX-like_C"/>
</dbReference>
<organism evidence="4 5">
    <name type="scientific">Mesorhizobium argentiipisi</name>
    <dbReference type="NCBI Taxonomy" id="3015175"/>
    <lineage>
        <taxon>Bacteria</taxon>
        <taxon>Pseudomonadati</taxon>
        <taxon>Pseudomonadota</taxon>
        <taxon>Alphaproteobacteria</taxon>
        <taxon>Hyphomicrobiales</taxon>
        <taxon>Phyllobacteriaceae</taxon>
        <taxon>Mesorhizobium</taxon>
    </lineage>
</organism>
<dbReference type="InterPro" id="IPR043129">
    <property type="entry name" value="ATPase_NBD"/>
</dbReference>
<evidence type="ECO:0000259" key="3">
    <source>
        <dbReference type="Pfam" id="PF19278"/>
    </source>
</evidence>
<dbReference type="InterPro" id="IPR008040">
    <property type="entry name" value="Hydant_A_N"/>
</dbReference>
<evidence type="ECO:0000259" key="1">
    <source>
        <dbReference type="Pfam" id="PF01968"/>
    </source>
</evidence>
<evidence type="ECO:0000259" key="2">
    <source>
        <dbReference type="Pfam" id="PF05378"/>
    </source>
</evidence>
<feature type="domain" description="Hydantoinase/oxoprolinase N-terminal" evidence="2">
    <location>
        <begin position="23"/>
        <end position="193"/>
    </location>
</feature>
<dbReference type="InterPro" id="IPR002821">
    <property type="entry name" value="Hydantoinase_A"/>
</dbReference>
<dbReference type="Pfam" id="PF01968">
    <property type="entry name" value="Hydantoinase_A"/>
    <property type="match status" value="1"/>
</dbReference>
<dbReference type="PANTHER" id="PTHR11365">
    <property type="entry name" value="5-OXOPROLINASE RELATED"/>
    <property type="match status" value="1"/>
</dbReference>
<protein>
    <submittedName>
        <fullName evidence="4">Hydantoinase/oxoprolinase family protein</fullName>
    </submittedName>
</protein>
<feature type="domain" description="Acetophenone carboxylase-like C-terminal" evidence="3">
    <location>
        <begin position="522"/>
        <end position="692"/>
    </location>
</feature>
<dbReference type="InterPro" id="IPR045079">
    <property type="entry name" value="Oxoprolinase-like"/>
</dbReference>
<dbReference type="Pfam" id="PF19278">
    <property type="entry name" value="Hydant_A_C"/>
    <property type="match status" value="1"/>
</dbReference>
<dbReference type="EMBL" id="JAPYKO010000005">
    <property type="protein sequence ID" value="MEI9402512.1"/>
    <property type="molecule type" value="Genomic_DNA"/>
</dbReference>
<feature type="domain" description="Hydantoinase A/oxoprolinase" evidence="1">
    <location>
        <begin position="217"/>
        <end position="503"/>
    </location>
</feature>
<dbReference type="PANTHER" id="PTHR11365:SF23">
    <property type="entry name" value="HYPOTHETICAL 5-OXOPROLINASE (EUROFUNG)-RELATED"/>
    <property type="match status" value="1"/>
</dbReference>
<dbReference type="SUPFAM" id="SSF53067">
    <property type="entry name" value="Actin-like ATPase domain"/>
    <property type="match status" value="1"/>
</dbReference>
<accession>A0ABU8KA97</accession>
<evidence type="ECO:0000313" key="4">
    <source>
        <dbReference type="EMBL" id="MEI9402512.1"/>
    </source>
</evidence>
<keyword evidence="5" id="KW-1185">Reference proteome</keyword>
<evidence type="ECO:0000313" key="5">
    <source>
        <dbReference type="Proteomes" id="UP001366503"/>
    </source>
</evidence>
<gene>
    <name evidence="4" type="ORF">O7A05_10120</name>
</gene>
<dbReference type="Gene3D" id="3.30.420.40">
    <property type="match status" value="1"/>
</dbReference>